<keyword evidence="4 10" id="KW-0812">Transmembrane</keyword>
<evidence type="ECO:0000256" key="12">
    <source>
        <dbReference type="SAM" id="SignalP"/>
    </source>
</evidence>
<dbReference type="GO" id="GO:0044718">
    <property type="term" value="P:siderophore transmembrane transport"/>
    <property type="evidence" value="ECO:0007669"/>
    <property type="project" value="TreeGrafter"/>
</dbReference>
<dbReference type="EMBL" id="PTJE01000001">
    <property type="protein sequence ID" value="PPK96995.1"/>
    <property type="molecule type" value="Genomic_DNA"/>
</dbReference>
<dbReference type="RefSeq" id="WP_104514516.1">
    <property type="nucleotide sequence ID" value="NZ_MQVW01000027.1"/>
</dbReference>
<keyword evidence="8 15" id="KW-0675">Receptor</keyword>
<proteinExistence type="inferred from homology"/>
<dbReference type="InterPro" id="IPR010917">
    <property type="entry name" value="TonB_rcpt_CS"/>
</dbReference>
<dbReference type="SUPFAM" id="SSF56935">
    <property type="entry name" value="Porins"/>
    <property type="match status" value="1"/>
</dbReference>
<sequence length="800" mass="90391">MRLIGILCLLIGFYTTAQTVTVVNAITKEKLFSVAVYNKDKSISGITDFDGKVSLEKFSDTDRIYFQSMAFQTYVINKVDILPQGTVIAMVPRSEKINPIVISASKFEQRKQDIPQKIISQNSSQIRSNNPQTSADLLQQSGQVYVQKSQQGGGSPLIRGFSTNRLLLTVDGVRMNNAIFRGGNLQNVISIDPLSIDRTEVILGPGSVVYGSDAIGGVMNFYTLKPKFAQDSISFSGNALMRYATANNENTAHLDFNYGTKRFASATSISVNSFGDLKMGSHGPDDYLRNQYVDRIGGVDVIVDNPNPKEQVPTGYDQINLLQKFRYQASQNWELDLGIIYTATGDFPRYDSLSRFNDNGDPRESEWYYGPQTWLMLNAKAIHRGNGKWYDKMIFSQAYQQFEESRNNRSFEDVDFFQNKEKVDVFTTSIDFERRNRENNVLFYGAEFLHNRVGSVGSVLNIDTQERQDAASRYPDGSSWRSLAAYANYQWRLDSQITIQSGLRYNHIWLDAQFDNRFFNFPFEEASLNTGALTGALGATYLPDDTWELRANFSTAFRAPNVDDIGKIFDPSPGTVIVPNPDLESEYSYNTELAARKRINDKFTFDVSAYYTLLKDALVARDFQLDGQDMITYQGELSQVQAIQNAEKATVYGIEIGAQYEFNKNLRMYGHYNWLDGEQEELDGSKVAVRHVSPSFGDIHAVFESDRLQLDGYVMFNGQFDFNDLAPSQQSRPYLYALDSDGNPYSPSWYTVNLRSSYKIKNGLTATAILENITDQRYRTYSSGIAAAGRNLILALRYAF</sequence>
<evidence type="ECO:0000256" key="5">
    <source>
        <dbReference type="ARBA" id="ARBA00022729"/>
    </source>
</evidence>
<dbReference type="OrthoDB" id="9764669at2"/>
<dbReference type="Gene3D" id="2.170.130.10">
    <property type="entry name" value="TonB-dependent receptor, plug domain"/>
    <property type="match status" value="1"/>
</dbReference>
<evidence type="ECO:0000313" key="16">
    <source>
        <dbReference type="Proteomes" id="UP000239002"/>
    </source>
</evidence>
<dbReference type="PANTHER" id="PTHR30069:SF29">
    <property type="entry name" value="HEMOGLOBIN AND HEMOGLOBIN-HAPTOGLOBIN-BINDING PROTEIN 1-RELATED"/>
    <property type="match status" value="1"/>
</dbReference>
<evidence type="ECO:0000256" key="11">
    <source>
        <dbReference type="RuleBase" id="RU003357"/>
    </source>
</evidence>
<evidence type="ECO:0000256" key="10">
    <source>
        <dbReference type="PROSITE-ProRule" id="PRU01360"/>
    </source>
</evidence>
<dbReference type="PROSITE" id="PS52016">
    <property type="entry name" value="TONB_DEPENDENT_REC_3"/>
    <property type="match status" value="1"/>
</dbReference>
<dbReference type="InterPro" id="IPR036942">
    <property type="entry name" value="Beta-barrel_TonB_sf"/>
</dbReference>
<dbReference type="PROSITE" id="PS01156">
    <property type="entry name" value="TONB_DEPENDENT_REC_2"/>
    <property type="match status" value="1"/>
</dbReference>
<feature type="domain" description="TonB-dependent receptor-like beta-barrel" evidence="13">
    <location>
        <begin position="340"/>
        <end position="772"/>
    </location>
</feature>
<keyword evidence="3 10" id="KW-1134">Transmembrane beta strand</keyword>
<dbReference type="GO" id="GO:0009279">
    <property type="term" value="C:cell outer membrane"/>
    <property type="evidence" value="ECO:0007669"/>
    <property type="project" value="UniProtKB-SubCell"/>
</dbReference>
<reference evidence="15 16" key="1">
    <citation type="submission" date="2018-02" db="EMBL/GenBank/DDBJ databases">
        <title>Genomic Encyclopedia of Archaeal and Bacterial Type Strains, Phase II (KMG-II): from individual species to whole genera.</title>
        <authorList>
            <person name="Goeker M."/>
        </authorList>
    </citation>
    <scope>NUCLEOTIDE SEQUENCE [LARGE SCALE GENOMIC DNA]</scope>
    <source>
        <strain evidence="15 16">DSM 16809</strain>
    </source>
</reference>
<dbReference type="InterPro" id="IPR000531">
    <property type="entry name" value="Beta-barrel_TonB"/>
</dbReference>
<dbReference type="AlphaFoldDB" id="A0A2S6IS66"/>
<dbReference type="PANTHER" id="PTHR30069">
    <property type="entry name" value="TONB-DEPENDENT OUTER MEMBRANE RECEPTOR"/>
    <property type="match status" value="1"/>
</dbReference>
<feature type="signal peptide" evidence="12">
    <location>
        <begin position="1"/>
        <end position="17"/>
    </location>
</feature>
<evidence type="ECO:0000256" key="8">
    <source>
        <dbReference type="ARBA" id="ARBA00023170"/>
    </source>
</evidence>
<evidence type="ECO:0000256" key="7">
    <source>
        <dbReference type="ARBA" id="ARBA00023136"/>
    </source>
</evidence>
<accession>A0A2S6IS66</accession>
<dbReference type="InterPro" id="IPR037066">
    <property type="entry name" value="Plug_dom_sf"/>
</dbReference>
<dbReference type="Pfam" id="PF00593">
    <property type="entry name" value="TonB_dep_Rec_b-barrel"/>
    <property type="match status" value="1"/>
</dbReference>
<keyword evidence="9 10" id="KW-0998">Cell outer membrane</keyword>
<feature type="domain" description="TonB-dependent receptor plug" evidence="14">
    <location>
        <begin position="111"/>
        <end position="218"/>
    </location>
</feature>
<dbReference type="GO" id="GO:0015344">
    <property type="term" value="F:siderophore uptake transmembrane transporter activity"/>
    <property type="evidence" value="ECO:0007669"/>
    <property type="project" value="TreeGrafter"/>
</dbReference>
<dbReference type="InterPro" id="IPR012910">
    <property type="entry name" value="Plug_dom"/>
</dbReference>
<comment type="caution">
    <text evidence="15">The sequence shown here is derived from an EMBL/GenBank/DDBJ whole genome shotgun (WGS) entry which is preliminary data.</text>
</comment>
<evidence type="ECO:0000256" key="9">
    <source>
        <dbReference type="ARBA" id="ARBA00023237"/>
    </source>
</evidence>
<comment type="subcellular location">
    <subcellularLocation>
        <location evidence="1 10">Cell outer membrane</location>
        <topology evidence="1 10">Multi-pass membrane protein</topology>
    </subcellularLocation>
</comment>
<keyword evidence="7 10" id="KW-0472">Membrane</keyword>
<protein>
    <submittedName>
        <fullName evidence="15">Hemoglobin/transferrin/lactoferrin receptor protein</fullName>
    </submittedName>
</protein>
<dbReference type="InterPro" id="IPR039426">
    <property type="entry name" value="TonB-dep_rcpt-like"/>
</dbReference>
<dbReference type="Proteomes" id="UP000239002">
    <property type="component" value="Unassembled WGS sequence"/>
</dbReference>
<evidence type="ECO:0000313" key="15">
    <source>
        <dbReference type="EMBL" id="PPK96995.1"/>
    </source>
</evidence>
<evidence type="ECO:0000259" key="14">
    <source>
        <dbReference type="Pfam" id="PF07715"/>
    </source>
</evidence>
<keyword evidence="16" id="KW-1185">Reference proteome</keyword>
<evidence type="ECO:0000259" key="13">
    <source>
        <dbReference type="Pfam" id="PF00593"/>
    </source>
</evidence>
<keyword evidence="2 10" id="KW-0813">Transport</keyword>
<dbReference type="Gene3D" id="2.40.170.20">
    <property type="entry name" value="TonB-dependent receptor, beta-barrel domain"/>
    <property type="match status" value="1"/>
</dbReference>
<evidence type="ECO:0000256" key="6">
    <source>
        <dbReference type="ARBA" id="ARBA00023077"/>
    </source>
</evidence>
<dbReference type="Pfam" id="PF07715">
    <property type="entry name" value="Plug"/>
    <property type="match status" value="1"/>
</dbReference>
<evidence type="ECO:0000256" key="1">
    <source>
        <dbReference type="ARBA" id="ARBA00004571"/>
    </source>
</evidence>
<evidence type="ECO:0000256" key="2">
    <source>
        <dbReference type="ARBA" id="ARBA00022448"/>
    </source>
</evidence>
<name>A0A2S6IS66_9FLAO</name>
<feature type="chain" id="PRO_5015747030" evidence="12">
    <location>
        <begin position="18"/>
        <end position="800"/>
    </location>
</feature>
<keyword evidence="5 12" id="KW-0732">Signal</keyword>
<gene>
    <name evidence="15" type="ORF">LY01_00821</name>
</gene>
<evidence type="ECO:0000256" key="3">
    <source>
        <dbReference type="ARBA" id="ARBA00022452"/>
    </source>
</evidence>
<evidence type="ECO:0000256" key="4">
    <source>
        <dbReference type="ARBA" id="ARBA00022692"/>
    </source>
</evidence>
<dbReference type="CDD" id="cd01347">
    <property type="entry name" value="ligand_gated_channel"/>
    <property type="match status" value="1"/>
</dbReference>
<keyword evidence="6 11" id="KW-0798">TonB box</keyword>
<organism evidence="15 16">
    <name type="scientific">Nonlabens xylanidelens</name>
    <dbReference type="NCBI Taxonomy" id="191564"/>
    <lineage>
        <taxon>Bacteria</taxon>
        <taxon>Pseudomonadati</taxon>
        <taxon>Bacteroidota</taxon>
        <taxon>Flavobacteriia</taxon>
        <taxon>Flavobacteriales</taxon>
        <taxon>Flavobacteriaceae</taxon>
        <taxon>Nonlabens</taxon>
    </lineage>
</organism>
<comment type="similarity">
    <text evidence="10 11">Belongs to the TonB-dependent receptor family.</text>
</comment>